<organism evidence="1 2">
    <name type="scientific">Syphacia muris</name>
    <dbReference type="NCBI Taxonomy" id="451379"/>
    <lineage>
        <taxon>Eukaryota</taxon>
        <taxon>Metazoa</taxon>
        <taxon>Ecdysozoa</taxon>
        <taxon>Nematoda</taxon>
        <taxon>Chromadorea</taxon>
        <taxon>Rhabditida</taxon>
        <taxon>Spirurina</taxon>
        <taxon>Oxyuridomorpha</taxon>
        <taxon>Oxyuroidea</taxon>
        <taxon>Oxyuridae</taxon>
        <taxon>Syphacia</taxon>
    </lineage>
</organism>
<name>A0A0N5AVZ3_9BILA</name>
<proteinExistence type="predicted"/>
<sequence length="578" mass="65440">MSPITSDIERFIESNEDDSHWKDKKLLKRRETVGVVCRRSDEAVGNRLPALEHSPVSISLPVTSCIHPQKNYELATNNLSVHTPNENNKSIQKGCDEKYRECELNTSHSKLAITDVTQDSYSKESHDVAVVPPNDDEMHYDSLSLGLNEKTNLSKIGKKEVYTQSSQYSTHSFASNFVHKPLKATNSLSVKLQLEVSQQNALNYSRSSGSLRGDSKLANENAPITLPSNSKFNGASFASRTPAFSETGSNPLLNAQDTATSKTFVITPELVDIPFHSNSFVGNTHSLESKLPKTQENCHESRVPSIKTFGSHACVRRSAENEAKLKEKLRIMEKASLVPSSSLTINFPIYKPNIQSHLQPEWKKINGSEERLHEKTIMKRQNALNDIERPTRVAANEQQEESLRKERKKNRSILMDPLEVNWSVDELRQKFQAVFFALHKILSPYSVSRPCPWTRSGSNDQQKQKSDKWRTTFQPIFQPPAICLIFCKVVSFSARLWLPRFGYKLKKRDIAHCLSCYHFAVVSAFKITSLAWQSYINAFCNRISSSCDSRLHVLNEGEFGILNRCTCIVLSSWNRFIG</sequence>
<evidence type="ECO:0000313" key="1">
    <source>
        <dbReference type="Proteomes" id="UP000046393"/>
    </source>
</evidence>
<keyword evidence="1" id="KW-1185">Reference proteome</keyword>
<evidence type="ECO:0000313" key="2">
    <source>
        <dbReference type="WBParaSite" id="SMUV_0000907401-mRNA-1"/>
    </source>
</evidence>
<dbReference type="WBParaSite" id="SMUV_0000907401-mRNA-1">
    <property type="protein sequence ID" value="SMUV_0000907401-mRNA-1"/>
    <property type="gene ID" value="SMUV_0000907401"/>
</dbReference>
<dbReference type="AlphaFoldDB" id="A0A0N5AVZ3"/>
<protein>
    <submittedName>
        <fullName evidence="2">Uncharacterized protein</fullName>
    </submittedName>
</protein>
<reference evidence="2" key="1">
    <citation type="submission" date="2017-02" db="UniProtKB">
        <authorList>
            <consortium name="WormBaseParasite"/>
        </authorList>
    </citation>
    <scope>IDENTIFICATION</scope>
</reference>
<accession>A0A0N5AVZ3</accession>
<dbReference type="Proteomes" id="UP000046393">
    <property type="component" value="Unplaced"/>
</dbReference>